<accession>A0AAV8QEM9</accession>
<evidence type="ECO:0000256" key="4">
    <source>
        <dbReference type="PROSITE-ProRule" id="PRU00175"/>
    </source>
</evidence>
<sequence>MAVQAQHPSNVLLLDRREPEKKEMEFPGTAPGLLDQSLVYFANANGANGNPMKRAREVTGISVASQSPSPSPPPQGHPVSLFVLEPQPASAPLPPPTLMSLAELQSLPRPFTPSGLRLALEGQNRYQSQKQSDPLLSSSSSVSSSLLSALPAEEFAARINRHKDEIEQYLHTQGEQLRRTLAEKHQKHYRVLLCAAEESAARRLREKELEVQRAQRRSTELEDRLACLRTESMAWQAKAMADQATALSLHAQLQHAASAAAAAAPPMMGGGRNETPPAEEAGSAYVDPDRVEPERSCRACRRRAASVVLLPCRHLCLCDACDAATAAESCPVCRGVRTGSIQVCFS</sequence>
<feature type="region of interest" description="Disordered" evidence="6">
    <location>
        <begin position="264"/>
        <end position="287"/>
    </location>
</feature>
<feature type="domain" description="RING-type" evidence="7">
    <location>
        <begin position="297"/>
        <end position="334"/>
    </location>
</feature>
<keyword evidence="3" id="KW-0862">Zinc</keyword>
<dbReference type="PANTHER" id="PTHR42647">
    <property type="entry name" value="SBP (S-RIBONUCLEASE BINDING PROTEIN) FAMILY PROTEIN"/>
    <property type="match status" value="1"/>
</dbReference>
<proteinExistence type="predicted"/>
<feature type="region of interest" description="Disordered" evidence="6">
    <location>
        <begin position="61"/>
        <end position="81"/>
    </location>
</feature>
<dbReference type="InterPro" id="IPR013083">
    <property type="entry name" value="Znf_RING/FYVE/PHD"/>
</dbReference>
<keyword evidence="2 4" id="KW-0863">Zinc-finger</keyword>
<evidence type="ECO:0000256" key="1">
    <source>
        <dbReference type="ARBA" id="ARBA00022723"/>
    </source>
</evidence>
<keyword evidence="1" id="KW-0479">Metal-binding</keyword>
<gene>
    <name evidence="8" type="ORF">OPV22_030648</name>
</gene>
<reference evidence="8 9" key="1">
    <citation type="submission" date="2022-12" db="EMBL/GenBank/DDBJ databases">
        <title>Chromosome-scale assembly of the Ensete ventricosum genome.</title>
        <authorList>
            <person name="Dussert Y."/>
            <person name="Stocks J."/>
            <person name="Wendawek A."/>
            <person name="Woldeyes F."/>
            <person name="Nichols R.A."/>
            <person name="Borrell J.S."/>
        </authorList>
    </citation>
    <scope>NUCLEOTIDE SEQUENCE [LARGE SCALE GENOMIC DNA]</scope>
    <source>
        <strain evidence="9">cv. Maze</strain>
        <tissue evidence="8">Seeds</tissue>
    </source>
</reference>
<evidence type="ECO:0000259" key="7">
    <source>
        <dbReference type="PROSITE" id="PS50089"/>
    </source>
</evidence>
<dbReference type="InterPro" id="IPR001841">
    <property type="entry name" value="Znf_RING"/>
</dbReference>
<dbReference type="EMBL" id="JAQQAF010000008">
    <property type="protein sequence ID" value="KAJ8468096.1"/>
    <property type="molecule type" value="Genomic_DNA"/>
</dbReference>
<protein>
    <recommendedName>
        <fullName evidence="7">RING-type domain-containing protein</fullName>
    </recommendedName>
</protein>
<dbReference type="AlphaFoldDB" id="A0AAV8QEM9"/>
<organism evidence="8 9">
    <name type="scientific">Ensete ventricosum</name>
    <name type="common">Abyssinian banana</name>
    <name type="synonym">Musa ensete</name>
    <dbReference type="NCBI Taxonomy" id="4639"/>
    <lineage>
        <taxon>Eukaryota</taxon>
        <taxon>Viridiplantae</taxon>
        <taxon>Streptophyta</taxon>
        <taxon>Embryophyta</taxon>
        <taxon>Tracheophyta</taxon>
        <taxon>Spermatophyta</taxon>
        <taxon>Magnoliopsida</taxon>
        <taxon>Liliopsida</taxon>
        <taxon>Zingiberales</taxon>
        <taxon>Musaceae</taxon>
        <taxon>Ensete</taxon>
    </lineage>
</organism>
<comment type="caution">
    <text evidence="8">The sequence shown here is derived from an EMBL/GenBank/DDBJ whole genome shotgun (WGS) entry which is preliminary data.</text>
</comment>
<evidence type="ECO:0000256" key="3">
    <source>
        <dbReference type="ARBA" id="ARBA00022833"/>
    </source>
</evidence>
<evidence type="ECO:0000256" key="2">
    <source>
        <dbReference type="ARBA" id="ARBA00022771"/>
    </source>
</evidence>
<feature type="region of interest" description="Disordered" evidence="6">
    <location>
        <begin position="1"/>
        <end position="29"/>
    </location>
</feature>
<evidence type="ECO:0000256" key="6">
    <source>
        <dbReference type="SAM" id="MobiDB-lite"/>
    </source>
</evidence>
<dbReference type="GO" id="GO:0004842">
    <property type="term" value="F:ubiquitin-protein transferase activity"/>
    <property type="evidence" value="ECO:0007669"/>
    <property type="project" value="TreeGrafter"/>
</dbReference>
<dbReference type="PANTHER" id="PTHR42647:SF5">
    <property type="entry name" value="SBP (S-RIBONUCLEASE BINDING PROTEIN) FAMILY PROTEIN"/>
    <property type="match status" value="1"/>
</dbReference>
<dbReference type="GO" id="GO:0008270">
    <property type="term" value="F:zinc ion binding"/>
    <property type="evidence" value="ECO:0007669"/>
    <property type="project" value="UniProtKB-KW"/>
</dbReference>
<keyword evidence="9" id="KW-1185">Reference proteome</keyword>
<dbReference type="PROSITE" id="PS50089">
    <property type="entry name" value="ZF_RING_2"/>
    <property type="match status" value="1"/>
</dbReference>
<feature type="coiled-coil region" evidence="5">
    <location>
        <begin position="197"/>
        <end position="231"/>
    </location>
</feature>
<keyword evidence="5" id="KW-0175">Coiled coil</keyword>
<dbReference type="Pfam" id="PF13920">
    <property type="entry name" value="zf-C3HC4_3"/>
    <property type="match status" value="1"/>
</dbReference>
<dbReference type="Proteomes" id="UP001222027">
    <property type="component" value="Unassembled WGS sequence"/>
</dbReference>
<evidence type="ECO:0000256" key="5">
    <source>
        <dbReference type="SAM" id="Coils"/>
    </source>
</evidence>
<evidence type="ECO:0000313" key="8">
    <source>
        <dbReference type="EMBL" id="KAJ8468096.1"/>
    </source>
</evidence>
<dbReference type="PIRSF" id="PIRSF036836">
    <property type="entry name" value="RNase_bind_SBP1"/>
    <property type="match status" value="1"/>
</dbReference>
<dbReference type="Gene3D" id="3.30.40.10">
    <property type="entry name" value="Zinc/RING finger domain, C3HC4 (zinc finger)"/>
    <property type="match status" value="1"/>
</dbReference>
<feature type="compositionally biased region" description="Basic and acidic residues" evidence="6">
    <location>
        <begin position="14"/>
        <end position="25"/>
    </location>
</feature>
<name>A0AAV8QEM9_ENSVE</name>
<evidence type="ECO:0000313" key="9">
    <source>
        <dbReference type="Proteomes" id="UP001222027"/>
    </source>
</evidence>